<proteinExistence type="predicted"/>
<gene>
    <name evidence="1" type="ORF">NAV_LOCUS2622</name>
</gene>
<sequence>TGSLNADKTLIGISSNFHCQEAVKLKPFAKNCAEMATSDVVMEADSGFVRNIRSPGSSDLIIKVNGRDVDEYDEERDEMIGEGLFSFDEDMVPEKETGNLNERSAMLDLFYDVHSNDSGNFDMSQAHLTFNEGSADMTARARHLENSRVMERDLHASSVELEDEEAEPFQKTSSLAYGCSLPITIPSGRFWPPRDAIDSIEDREILDFGENRKLIDKTILPQRSPKNLYGEMRAQARSIQAADDPERLFGERPSRRRYQTGEGWITSQVNAPLQMYTDGVDATVAADVEEQISY</sequence>
<accession>A0A498SAB5</accession>
<keyword evidence="2" id="KW-1185">Reference proteome</keyword>
<evidence type="ECO:0000313" key="2">
    <source>
        <dbReference type="Proteomes" id="UP000276991"/>
    </source>
</evidence>
<evidence type="ECO:0000313" key="1">
    <source>
        <dbReference type="EMBL" id="VBB27792.1"/>
    </source>
</evidence>
<reference evidence="1 2" key="1">
    <citation type="submission" date="2018-08" db="EMBL/GenBank/DDBJ databases">
        <authorList>
            <person name="Laetsch R D."/>
            <person name="Stevens L."/>
            <person name="Kumar S."/>
            <person name="Blaxter L. M."/>
        </authorList>
    </citation>
    <scope>NUCLEOTIDE SEQUENCE [LARGE SCALE GENOMIC DNA]</scope>
</reference>
<protein>
    <submittedName>
        <fullName evidence="1">Uncharacterized protein</fullName>
    </submittedName>
</protein>
<feature type="non-terminal residue" evidence="1">
    <location>
        <position position="1"/>
    </location>
</feature>
<dbReference type="AlphaFoldDB" id="A0A498SAB5"/>
<dbReference type="OrthoDB" id="5830785at2759"/>
<dbReference type="Proteomes" id="UP000276991">
    <property type="component" value="Unassembled WGS sequence"/>
</dbReference>
<organism evidence="1 2">
    <name type="scientific">Acanthocheilonema viteae</name>
    <name type="common">Filarial nematode worm</name>
    <name type="synonym">Dipetalonema viteae</name>
    <dbReference type="NCBI Taxonomy" id="6277"/>
    <lineage>
        <taxon>Eukaryota</taxon>
        <taxon>Metazoa</taxon>
        <taxon>Ecdysozoa</taxon>
        <taxon>Nematoda</taxon>
        <taxon>Chromadorea</taxon>
        <taxon>Rhabditida</taxon>
        <taxon>Spirurina</taxon>
        <taxon>Spiruromorpha</taxon>
        <taxon>Filarioidea</taxon>
        <taxon>Onchocercidae</taxon>
        <taxon>Acanthocheilonema</taxon>
    </lineage>
</organism>
<dbReference type="EMBL" id="UPTC01000287">
    <property type="protein sequence ID" value="VBB27792.1"/>
    <property type="molecule type" value="Genomic_DNA"/>
</dbReference>
<name>A0A498SAB5_ACAVI</name>